<evidence type="ECO:0000256" key="10">
    <source>
        <dbReference type="SAM" id="MobiDB-lite"/>
    </source>
</evidence>
<evidence type="ECO:0000256" key="8">
    <source>
        <dbReference type="ARBA" id="ARBA00023242"/>
    </source>
</evidence>
<keyword evidence="6" id="KW-0805">Transcription regulation</keyword>
<dbReference type="GO" id="GO:0005634">
    <property type="term" value="C:nucleus"/>
    <property type="evidence" value="ECO:0007669"/>
    <property type="project" value="UniProtKB-SubCell"/>
</dbReference>
<gene>
    <name evidence="12" type="ORF">F3Y22_tig00110020pilonHSYRG00301</name>
</gene>
<dbReference type="PANTHER" id="PTHR26374">
    <property type="entry name" value="ZINC FINGER PROTEIN ZAT5"/>
    <property type="match status" value="1"/>
</dbReference>
<proteinExistence type="predicted"/>
<dbReference type="Gene3D" id="3.30.160.60">
    <property type="entry name" value="Classic Zinc Finger"/>
    <property type="match status" value="1"/>
</dbReference>
<keyword evidence="7" id="KW-0804">Transcription</keyword>
<evidence type="ECO:0000256" key="9">
    <source>
        <dbReference type="PROSITE-ProRule" id="PRU00042"/>
    </source>
</evidence>
<keyword evidence="4 9" id="KW-0863">Zinc-finger</keyword>
<organism evidence="12 13">
    <name type="scientific">Hibiscus syriacus</name>
    <name type="common">Rose of Sharon</name>
    <dbReference type="NCBI Taxonomy" id="106335"/>
    <lineage>
        <taxon>Eukaryota</taxon>
        <taxon>Viridiplantae</taxon>
        <taxon>Streptophyta</taxon>
        <taxon>Embryophyta</taxon>
        <taxon>Tracheophyta</taxon>
        <taxon>Spermatophyta</taxon>
        <taxon>Magnoliopsida</taxon>
        <taxon>eudicotyledons</taxon>
        <taxon>Gunneridae</taxon>
        <taxon>Pentapetalae</taxon>
        <taxon>rosids</taxon>
        <taxon>malvids</taxon>
        <taxon>Malvales</taxon>
        <taxon>Malvaceae</taxon>
        <taxon>Malvoideae</taxon>
        <taxon>Hibiscus</taxon>
    </lineage>
</organism>
<dbReference type="AlphaFoldDB" id="A0A6A3BNP4"/>
<evidence type="ECO:0000256" key="3">
    <source>
        <dbReference type="ARBA" id="ARBA00022737"/>
    </source>
</evidence>
<keyword evidence="13" id="KW-1185">Reference proteome</keyword>
<accession>A0A6A3BNP4</accession>
<dbReference type="InterPro" id="IPR013087">
    <property type="entry name" value="Znf_C2H2_type"/>
</dbReference>
<dbReference type="Proteomes" id="UP000436088">
    <property type="component" value="Unassembled WGS sequence"/>
</dbReference>
<keyword evidence="2" id="KW-0479">Metal-binding</keyword>
<dbReference type="Pfam" id="PF13912">
    <property type="entry name" value="zf-C2H2_6"/>
    <property type="match status" value="1"/>
</dbReference>
<dbReference type="PROSITE" id="PS50157">
    <property type="entry name" value="ZINC_FINGER_C2H2_2"/>
    <property type="match status" value="1"/>
</dbReference>
<keyword evidence="3" id="KW-0677">Repeat</keyword>
<evidence type="ECO:0000313" key="12">
    <source>
        <dbReference type="EMBL" id="KAE8717935.1"/>
    </source>
</evidence>
<evidence type="ECO:0000313" key="13">
    <source>
        <dbReference type="Proteomes" id="UP000436088"/>
    </source>
</evidence>
<evidence type="ECO:0000256" key="5">
    <source>
        <dbReference type="ARBA" id="ARBA00022833"/>
    </source>
</evidence>
<dbReference type="EMBL" id="VEPZ02000817">
    <property type="protein sequence ID" value="KAE8717935.1"/>
    <property type="molecule type" value="Genomic_DNA"/>
</dbReference>
<feature type="region of interest" description="Disordered" evidence="10">
    <location>
        <begin position="268"/>
        <end position="298"/>
    </location>
</feature>
<comment type="subcellular location">
    <subcellularLocation>
        <location evidence="1">Nucleus</location>
    </subcellularLocation>
</comment>
<comment type="caution">
    <text evidence="12">The sequence shown here is derived from an EMBL/GenBank/DDBJ whole genome shotgun (WGS) entry which is preliminary data.</text>
</comment>
<keyword evidence="5" id="KW-0862">Zinc</keyword>
<keyword evidence="8" id="KW-0539">Nucleus</keyword>
<feature type="domain" description="C2H2-type" evidence="11">
    <location>
        <begin position="209"/>
        <end position="236"/>
    </location>
</feature>
<protein>
    <submittedName>
        <fullName evidence="12">Cupredoxin superfamily protein</fullName>
    </submittedName>
</protein>
<dbReference type="GO" id="GO:0008270">
    <property type="term" value="F:zinc ion binding"/>
    <property type="evidence" value="ECO:0007669"/>
    <property type="project" value="UniProtKB-KW"/>
</dbReference>
<sequence>MEAQEEVVMGSKDQTNIVKGKRTKRFRPLSPVPFAAVAPNGSMFNGDVNMENKDSYCDYVSLSSSGDEYQESTTEEEEDMANCLILLAQGQSREPPKLLQHQHQQQDSGSFTINSIVGALGGHRASHKKPKAAAVVEEKIRQFTAMTKTMTTETIRLPDEEEGQQFMKTNYIPSLSLQLSNANNNHNNNNRGLYGNNNSNNNMKPNKVHECSICGSEFTSGQALGGHMRRHRGSIGTNITAANTALSLKVPNPMEQPQQPKNVLSLDLDLNLPAPDDDHREPKLPFASKQHQPQQQQSALVFSAPTLVDCHY</sequence>
<evidence type="ECO:0000256" key="2">
    <source>
        <dbReference type="ARBA" id="ARBA00022723"/>
    </source>
</evidence>
<dbReference type="InterPro" id="IPR036236">
    <property type="entry name" value="Znf_C2H2_sf"/>
</dbReference>
<reference evidence="12" key="1">
    <citation type="submission" date="2019-09" db="EMBL/GenBank/DDBJ databases">
        <title>Draft genome information of white flower Hibiscus syriacus.</title>
        <authorList>
            <person name="Kim Y.-M."/>
        </authorList>
    </citation>
    <scope>NUCLEOTIDE SEQUENCE [LARGE SCALE GENOMIC DNA]</scope>
    <source>
        <strain evidence="12">YM2019G1</strain>
    </source>
</reference>
<evidence type="ECO:0000259" key="11">
    <source>
        <dbReference type="PROSITE" id="PS50157"/>
    </source>
</evidence>
<evidence type="ECO:0000256" key="7">
    <source>
        <dbReference type="ARBA" id="ARBA00023163"/>
    </source>
</evidence>
<dbReference type="PROSITE" id="PS00028">
    <property type="entry name" value="ZINC_FINGER_C2H2_1"/>
    <property type="match status" value="1"/>
</dbReference>
<name>A0A6A3BNP4_HIBSY</name>
<dbReference type="PANTHER" id="PTHR26374:SF378">
    <property type="entry name" value="C2H2-TYPE ZINC FINGER FAMILY PROTEIN"/>
    <property type="match status" value="1"/>
</dbReference>
<evidence type="ECO:0000256" key="1">
    <source>
        <dbReference type="ARBA" id="ARBA00004123"/>
    </source>
</evidence>
<dbReference type="SUPFAM" id="SSF57667">
    <property type="entry name" value="beta-beta-alpha zinc fingers"/>
    <property type="match status" value="1"/>
</dbReference>
<evidence type="ECO:0000256" key="6">
    <source>
        <dbReference type="ARBA" id="ARBA00023015"/>
    </source>
</evidence>
<evidence type="ECO:0000256" key="4">
    <source>
        <dbReference type="ARBA" id="ARBA00022771"/>
    </source>
</evidence>